<sequence>MPSSLKCYPAGNAFRVLQNRGRFWEQDPDLSAGWSTSQLPGTAKAVVFAVLHEGRALSWSNNTSTTHPTPLIRLPSAPEPGNVSGQITFS</sequence>
<accession>A0A4Y2VI23</accession>
<evidence type="ECO:0000256" key="1">
    <source>
        <dbReference type="SAM" id="MobiDB-lite"/>
    </source>
</evidence>
<name>A0A4Y2VI23_ARAVE</name>
<feature type="compositionally biased region" description="Polar residues" evidence="1">
    <location>
        <begin position="59"/>
        <end position="68"/>
    </location>
</feature>
<proteinExistence type="predicted"/>
<dbReference type="AlphaFoldDB" id="A0A4Y2VI23"/>
<organism evidence="2 3">
    <name type="scientific">Araneus ventricosus</name>
    <name type="common">Orbweaver spider</name>
    <name type="synonym">Epeira ventricosa</name>
    <dbReference type="NCBI Taxonomy" id="182803"/>
    <lineage>
        <taxon>Eukaryota</taxon>
        <taxon>Metazoa</taxon>
        <taxon>Ecdysozoa</taxon>
        <taxon>Arthropoda</taxon>
        <taxon>Chelicerata</taxon>
        <taxon>Arachnida</taxon>
        <taxon>Araneae</taxon>
        <taxon>Araneomorphae</taxon>
        <taxon>Entelegynae</taxon>
        <taxon>Araneoidea</taxon>
        <taxon>Araneidae</taxon>
        <taxon>Araneus</taxon>
    </lineage>
</organism>
<evidence type="ECO:0000313" key="3">
    <source>
        <dbReference type="Proteomes" id="UP000499080"/>
    </source>
</evidence>
<keyword evidence="3" id="KW-1185">Reference proteome</keyword>
<gene>
    <name evidence="2" type="ORF">AVEN_123953_1</name>
</gene>
<evidence type="ECO:0000313" key="2">
    <source>
        <dbReference type="EMBL" id="GBO24949.1"/>
    </source>
</evidence>
<dbReference type="EMBL" id="BGPR01047926">
    <property type="protein sequence ID" value="GBO24949.1"/>
    <property type="molecule type" value="Genomic_DNA"/>
</dbReference>
<feature type="region of interest" description="Disordered" evidence="1">
    <location>
        <begin position="59"/>
        <end position="90"/>
    </location>
</feature>
<protein>
    <submittedName>
        <fullName evidence="2">Uncharacterized protein</fullName>
    </submittedName>
</protein>
<reference evidence="2 3" key="1">
    <citation type="journal article" date="2019" name="Sci. Rep.">
        <title>Orb-weaving spider Araneus ventricosus genome elucidates the spidroin gene catalogue.</title>
        <authorList>
            <person name="Kono N."/>
            <person name="Nakamura H."/>
            <person name="Ohtoshi R."/>
            <person name="Moran D.A.P."/>
            <person name="Shinohara A."/>
            <person name="Yoshida Y."/>
            <person name="Fujiwara M."/>
            <person name="Mori M."/>
            <person name="Tomita M."/>
            <person name="Arakawa K."/>
        </authorList>
    </citation>
    <scope>NUCLEOTIDE SEQUENCE [LARGE SCALE GENOMIC DNA]</scope>
</reference>
<comment type="caution">
    <text evidence="2">The sequence shown here is derived from an EMBL/GenBank/DDBJ whole genome shotgun (WGS) entry which is preliminary data.</text>
</comment>
<dbReference type="Proteomes" id="UP000499080">
    <property type="component" value="Unassembled WGS sequence"/>
</dbReference>